<feature type="compositionally biased region" description="Basic and acidic residues" evidence="1">
    <location>
        <begin position="87"/>
        <end position="102"/>
    </location>
</feature>
<dbReference type="Proteomes" id="UP000422232">
    <property type="component" value="Plasmid unnamed3"/>
</dbReference>
<evidence type="ECO:0000313" key="2">
    <source>
        <dbReference type="EMBL" id="QGO07820.1"/>
    </source>
</evidence>
<dbReference type="EMBL" id="CP038911">
    <property type="protein sequence ID" value="QGO07820.1"/>
    <property type="molecule type" value="Genomic_DNA"/>
</dbReference>
<reference evidence="2 3" key="1">
    <citation type="submission" date="2019-04" db="EMBL/GenBank/DDBJ databases">
        <title>Complete genome sequencing of Piscirickettsia salmonis strain Psal-009.</title>
        <authorList>
            <person name="Schober I."/>
            <person name="Bunk B."/>
            <person name="Sproer C."/>
            <person name="Carril G.P."/>
            <person name="Riedel T."/>
            <person name="Flores-Herrera P.A."/>
            <person name="Nourdin-Galindo G."/>
            <person name="Marshall S.H."/>
            <person name="Overmann J."/>
        </authorList>
    </citation>
    <scope>NUCLEOTIDE SEQUENCE [LARGE SCALE GENOMIC DNA]</scope>
    <source>
        <strain evidence="2 3">Psal-009</strain>
        <plasmid evidence="2 3">unnamed3</plasmid>
    </source>
</reference>
<feature type="region of interest" description="Disordered" evidence="1">
    <location>
        <begin position="30"/>
        <end position="49"/>
    </location>
</feature>
<dbReference type="RefSeq" id="WP_155047329.1">
    <property type="nucleotide sequence ID" value="NZ_CP038896.1"/>
</dbReference>
<name>A0A9Q6LQB9_PISSA</name>
<gene>
    <name evidence="2" type="ORF">Psal009_03779</name>
</gene>
<sequence>MAIINGVEKSIDCSALVLQRQKEVKEEVLKLSSNQTSTPSPCLDQNNIAKGKDLGKLDTLSQLSSFGWKPGENNQDRQQATPFQRQSESRSDQEHQENERATKKCCTIM</sequence>
<evidence type="ECO:0000313" key="3">
    <source>
        <dbReference type="Proteomes" id="UP000422232"/>
    </source>
</evidence>
<feature type="compositionally biased region" description="Polar residues" evidence="1">
    <location>
        <begin position="31"/>
        <end position="48"/>
    </location>
</feature>
<geneLocation type="plasmid" evidence="2 3">
    <name>unnamed3</name>
</geneLocation>
<dbReference type="AlphaFoldDB" id="A0A9Q6LQB9"/>
<organism evidence="2 3">
    <name type="scientific">Piscirickettsia salmonis</name>
    <dbReference type="NCBI Taxonomy" id="1238"/>
    <lineage>
        <taxon>Bacteria</taxon>
        <taxon>Pseudomonadati</taxon>
        <taxon>Pseudomonadota</taxon>
        <taxon>Gammaproteobacteria</taxon>
        <taxon>Thiotrichales</taxon>
        <taxon>Piscirickettsiaceae</taxon>
        <taxon>Piscirickettsia</taxon>
    </lineage>
</organism>
<evidence type="ECO:0000256" key="1">
    <source>
        <dbReference type="SAM" id="MobiDB-lite"/>
    </source>
</evidence>
<protein>
    <submittedName>
        <fullName evidence="2">Uncharacterized protein</fullName>
    </submittedName>
</protein>
<feature type="compositionally biased region" description="Polar residues" evidence="1">
    <location>
        <begin position="72"/>
        <end position="86"/>
    </location>
</feature>
<keyword evidence="2" id="KW-0614">Plasmid</keyword>
<proteinExistence type="predicted"/>
<keyword evidence="3" id="KW-1185">Reference proteome</keyword>
<feature type="region of interest" description="Disordered" evidence="1">
    <location>
        <begin position="63"/>
        <end position="109"/>
    </location>
</feature>
<accession>A0A9Q6LQB9</accession>